<reference evidence="1" key="1">
    <citation type="journal article" date="2021" name="Environ. Microbiol.">
        <title>Gene family expansions and transcriptome signatures uncover fungal adaptations to wood decay.</title>
        <authorList>
            <person name="Hage H."/>
            <person name="Miyauchi S."/>
            <person name="Viragh M."/>
            <person name="Drula E."/>
            <person name="Min B."/>
            <person name="Chaduli D."/>
            <person name="Navarro D."/>
            <person name="Favel A."/>
            <person name="Norest M."/>
            <person name="Lesage-Meessen L."/>
            <person name="Balint B."/>
            <person name="Merenyi Z."/>
            <person name="de Eugenio L."/>
            <person name="Morin E."/>
            <person name="Martinez A.T."/>
            <person name="Baldrian P."/>
            <person name="Stursova M."/>
            <person name="Martinez M.J."/>
            <person name="Novotny C."/>
            <person name="Magnuson J.K."/>
            <person name="Spatafora J.W."/>
            <person name="Maurice S."/>
            <person name="Pangilinan J."/>
            <person name="Andreopoulos W."/>
            <person name="LaButti K."/>
            <person name="Hundley H."/>
            <person name="Na H."/>
            <person name="Kuo A."/>
            <person name="Barry K."/>
            <person name="Lipzen A."/>
            <person name="Henrissat B."/>
            <person name="Riley R."/>
            <person name="Ahrendt S."/>
            <person name="Nagy L.G."/>
            <person name="Grigoriev I.V."/>
            <person name="Martin F."/>
            <person name="Rosso M.N."/>
        </authorList>
    </citation>
    <scope>NUCLEOTIDE SEQUENCE</scope>
    <source>
        <strain evidence="1">CBS 384.51</strain>
    </source>
</reference>
<accession>A0ACB8TYK6</accession>
<sequence>MKVLGEALARQLRAAARPLAESGWQSPAILICPYSGNTSDLAEPCPKQQPSLPLTFIFLLNFQSWYASGVGVSSTCLDTFQDLKLGKKHKYIVFSLSDDLKEIIVAKTSADSNYESFIADLPETECRWAVYDFEYDAEGGAGKRNKLIFVSWSPDDAKIKSKMLYASSRDALRRALVGITAEVQGTAYDEISYEAVFDKVKRLR</sequence>
<evidence type="ECO:0000313" key="2">
    <source>
        <dbReference type="Proteomes" id="UP001055072"/>
    </source>
</evidence>
<protein>
    <submittedName>
        <fullName evidence="1">Uncharacterized protein</fullName>
    </submittedName>
</protein>
<comment type="caution">
    <text evidence="1">The sequence shown here is derived from an EMBL/GenBank/DDBJ whole genome shotgun (WGS) entry which is preliminary data.</text>
</comment>
<dbReference type="EMBL" id="MU274920">
    <property type="protein sequence ID" value="KAI0087038.1"/>
    <property type="molecule type" value="Genomic_DNA"/>
</dbReference>
<name>A0ACB8TYK6_9APHY</name>
<gene>
    <name evidence="1" type="ORF">BDY19DRAFT_323900</name>
</gene>
<dbReference type="Proteomes" id="UP001055072">
    <property type="component" value="Unassembled WGS sequence"/>
</dbReference>
<organism evidence="1 2">
    <name type="scientific">Irpex rosettiformis</name>
    <dbReference type="NCBI Taxonomy" id="378272"/>
    <lineage>
        <taxon>Eukaryota</taxon>
        <taxon>Fungi</taxon>
        <taxon>Dikarya</taxon>
        <taxon>Basidiomycota</taxon>
        <taxon>Agaricomycotina</taxon>
        <taxon>Agaricomycetes</taxon>
        <taxon>Polyporales</taxon>
        <taxon>Irpicaceae</taxon>
        <taxon>Irpex</taxon>
    </lineage>
</organism>
<keyword evidence="2" id="KW-1185">Reference proteome</keyword>
<proteinExistence type="predicted"/>
<evidence type="ECO:0000313" key="1">
    <source>
        <dbReference type="EMBL" id="KAI0087038.1"/>
    </source>
</evidence>